<dbReference type="SUPFAM" id="SSF47757">
    <property type="entry name" value="Chemotaxis receptor methyltransferase CheR, N-terminal domain"/>
    <property type="match status" value="1"/>
</dbReference>
<dbReference type="Pfam" id="PF01739">
    <property type="entry name" value="CheR"/>
    <property type="match status" value="1"/>
</dbReference>
<comment type="catalytic activity">
    <reaction evidence="1 5">
        <text>L-glutamyl-[protein] + S-adenosyl-L-methionine = [protein]-L-glutamate 5-O-methyl ester + S-adenosyl-L-homocysteine</text>
        <dbReference type="Rhea" id="RHEA:24452"/>
        <dbReference type="Rhea" id="RHEA-COMP:10208"/>
        <dbReference type="Rhea" id="RHEA-COMP:10311"/>
        <dbReference type="ChEBI" id="CHEBI:29973"/>
        <dbReference type="ChEBI" id="CHEBI:57856"/>
        <dbReference type="ChEBI" id="CHEBI:59789"/>
        <dbReference type="ChEBI" id="CHEBI:82795"/>
        <dbReference type="EC" id="2.1.1.80"/>
    </reaction>
</comment>
<feature type="binding site" evidence="6">
    <location>
        <begin position="238"/>
        <end position="239"/>
    </location>
    <ligand>
        <name>S-adenosyl-L-methionine</name>
        <dbReference type="ChEBI" id="CHEBI:59789"/>
    </ligand>
</feature>
<dbReference type="GO" id="GO:0008983">
    <property type="term" value="F:protein-glutamate O-methyltransferase activity"/>
    <property type="evidence" value="ECO:0007669"/>
    <property type="project" value="UniProtKB-EC"/>
</dbReference>
<dbReference type="InterPro" id="IPR026024">
    <property type="entry name" value="Chemotaxis_MeTrfase_CheR"/>
</dbReference>
<accession>A0A0A8K9W7</accession>
<dbReference type="PROSITE" id="PS50123">
    <property type="entry name" value="CHER"/>
    <property type="match status" value="1"/>
</dbReference>
<feature type="compositionally biased region" description="Pro residues" evidence="7">
    <location>
        <begin position="1"/>
        <end position="12"/>
    </location>
</feature>
<evidence type="ECO:0000256" key="1">
    <source>
        <dbReference type="ARBA" id="ARBA00001541"/>
    </source>
</evidence>
<dbReference type="InterPro" id="IPR036804">
    <property type="entry name" value="CheR_N_sf"/>
</dbReference>
<dbReference type="InterPro" id="IPR000780">
    <property type="entry name" value="CheR_MeTrfase"/>
</dbReference>
<dbReference type="CDD" id="cd02440">
    <property type="entry name" value="AdoMet_MTases"/>
    <property type="match status" value="1"/>
</dbReference>
<dbReference type="AlphaFoldDB" id="A0A0A8K9W7"/>
<dbReference type="PRINTS" id="PR00996">
    <property type="entry name" value="CHERMTFRASE"/>
</dbReference>
<dbReference type="PANTHER" id="PTHR24422">
    <property type="entry name" value="CHEMOTAXIS PROTEIN METHYLTRANSFERASE"/>
    <property type="match status" value="1"/>
</dbReference>
<evidence type="ECO:0000313" key="9">
    <source>
        <dbReference type="EMBL" id="BAQ18899.1"/>
    </source>
</evidence>
<feature type="binding site" evidence="6">
    <location>
        <position position="158"/>
    </location>
    <ligand>
        <name>S-adenosyl-L-methionine</name>
        <dbReference type="ChEBI" id="CHEBI:59789"/>
    </ligand>
</feature>
<dbReference type="Pfam" id="PF03705">
    <property type="entry name" value="CheR_N"/>
    <property type="match status" value="1"/>
</dbReference>
<evidence type="ECO:0000256" key="4">
    <source>
        <dbReference type="ARBA" id="ARBA00022691"/>
    </source>
</evidence>
<dbReference type="GO" id="GO:0032259">
    <property type="term" value="P:methylation"/>
    <property type="evidence" value="ECO:0007669"/>
    <property type="project" value="UniProtKB-KW"/>
</dbReference>
<dbReference type="InterPro" id="IPR022641">
    <property type="entry name" value="CheR_N"/>
</dbReference>
<keyword evidence="4 5" id="KW-0949">S-adenosyl-L-methionine</keyword>
<feature type="compositionally biased region" description="Low complexity" evidence="7">
    <location>
        <begin position="13"/>
        <end position="23"/>
    </location>
</feature>
<protein>
    <recommendedName>
        <fullName evidence="5">Chemotaxis protein methyltransferase</fullName>
        <ecNumber evidence="5">2.1.1.80</ecNumber>
    </recommendedName>
</protein>
<organism evidence="9">
    <name type="scientific">Sphingomonas sp. A1</name>
    <dbReference type="NCBI Taxonomy" id="90322"/>
    <lineage>
        <taxon>Bacteria</taxon>
        <taxon>Pseudomonadati</taxon>
        <taxon>Pseudomonadota</taxon>
        <taxon>Alphaproteobacteria</taxon>
        <taxon>Sphingomonadales</taxon>
        <taxon>Sphingomonadaceae</taxon>
        <taxon>Sphingomonas</taxon>
    </lineage>
</organism>
<evidence type="ECO:0000256" key="7">
    <source>
        <dbReference type="SAM" id="MobiDB-lite"/>
    </source>
</evidence>
<gene>
    <name evidence="9" type="primary">cheR</name>
</gene>
<dbReference type="Gene3D" id="1.10.155.10">
    <property type="entry name" value="Chemotaxis receptor methyltransferase CheR, N-terminal domain"/>
    <property type="match status" value="1"/>
</dbReference>
<feature type="domain" description="CheR-type methyltransferase" evidence="8">
    <location>
        <begin position="42"/>
        <end position="312"/>
    </location>
</feature>
<feature type="binding site" evidence="6">
    <location>
        <begin position="256"/>
        <end position="257"/>
    </location>
    <ligand>
        <name>S-adenosyl-L-methionine</name>
        <dbReference type="ChEBI" id="CHEBI:59789"/>
    </ligand>
</feature>
<name>A0A0A8K9W7_9SPHN</name>
<proteinExistence type="predicted"/>
<dbReference type="Gene3D" id="3.40.50.150">
    <property type="entry name" value="Vaccinia Virus protein VP39"/>
    <property type="match status" value="1"/>
</dbReference>
<dbReference type="EMBL" id="LC016830">
    <property type="protein sequence ID" value="BAQ18899.1"/>
    <property type="molecule type" value="Genomic_DNA"/>
</dbReference>
<comment type="function">
    <text evidence="5">Methylation of the membrane-bound methyl-accepting chemotaxis proteins (MCP) to form gamma-glutamyl methyl ester residues in MCP.</text>
</comment>
<evidence type="ECO:0000259" key="8">
    <source>
        <dbReference type="PROSITE" id="PS50123"/>
    </source>
</evidence>
<dbReference type="EC" id="2.1.1.80" evidence="5"/>
<feature type="binding site" evidence="6">
    <location>
        <position position="121"/>
    </location>
    <ligand>
        <name>S-adenosyl-L-methionine</name>
        <dbReference type="ChEBI" id="CHEBI:59789"/>
    </ligand>
</feature>
<keyword evidence="2 5" id="KW-0489">Methyltransferase</keyword>
<evidence type="ECO:0000256" key="2">
    <source>
        <dbReference type="ARBA" id="ARBA00022603"/>
    </source>
</evidence>
<dbReference type="PANTHER" id="PTHR24422:SF19">
    <property type="entry name" value="CHEMOTAXIS PROTEIN METHYLTRANSFERASE"/>
    <property type="match status" value="1"/>
</dbReference>
<dbReference type="InterPro" id="IPR022642">
    <property type="entry name" value="CheR_C"/>
</dbReference>
<feature type="binding site" evidence="6">
    <location>
        <position position="125"/>
    </location>
    <ligand>
        <name>S-adenosyl-L-methionine</name>
        <dbReference type="ChEBI" id="CHEBI:59789"/>
    </ligand>
</feature>
<dbReference type="SMART" id="SM00138">
    <property type="entry name" value="MeTrc"/>
    <property type="match status" value="1"/>
</dbReference>
<evidence type="ECO:0000256" key="5">
    <source>
        <dbReference type="PIRNR" id="PIRNR000410"/>
    </source>
</evidence>
<feature type="region of interest" description="Disordered" evidence="7">
    <location>
        <begin position="1"/>
        <end position="23"/>
    </location>
</feature>
<sequence length="315" mass="36097">MNKPTPNRPPVSPSTRDTTAAAPRPDALARAAIMQTLARIEPGSREFEFNEADFERVRRLIYKRAGISLSPVKQDMVYSRLARRLRLGGHKRFVDYLDKLESSHDAAEWEAFVNALTTNLTSFFREAHHFDILSEHLRRVAEKRTLRIWCCASSTGEEAYSLAITTCEMFAGMSPPVEVVASDLDTNVLAHGQKGVYGADRLARMEETRINRFFVRESNGDYRVRPELQRLINFRRINLLEANWPLQGPFDAIFCRNVMIYFDKPTQYRILERFVPLLRPDGLLFAGHSENFIHAANLFRSLGRTVYARTSAATR</sequence>
<evidence type="ECO:0000256" key="6">
    <source>
        <dbReference type="PIRSR" id="PIRSR000410-1"/>
    </source>
</evidence>
<evidence type="ECO:0000256" key="3">
    <source>
        <dbReference type="ARBA" id="ARBA00022679"/>
    </source>
</evidence>
<dbReference type="PIRSF" id="PIRSF000410">
    <property type="entry name" value="CheR"/>
    <property type="match status" value="1"/>
</dbReference>
<feature type="binding site" evidence="6">
    <location>
        <position position="183"/>
    </location>
    <ligand>
        <name>S-adenosyl-L-methionine</name>
        <dbReference type="ChEBI" id="CHEBI:59789"/>
    </ligand>
</feature>
<dbReference type="SUPFAM" id="SSF53335">
    <property type="entry name" value="S-adenosyl-L-methionine-dependent methyltransferases"/>
    <property type="match status" value="1"/>
</dbReference>
<keyword evidence="3 5" id="KW-0808">Transferase</keyword>
<feature type="binding site" evidence="6">
    <location>
        <position position="119"/>
    </location>
    <ligand>
        <name>S-adenosyl-L-methionine</name>
        <dbReference type="ChEBI" id="CHEBI:59789"/>
    </ligand>
</feature>
<dbReference type="InterPro" id="IPR029063">
    <property type="entry name" value="SAM-dependent_MTases_sf"/>
</dbReference>
<reference evidence="9" key="1">
    <citation type="submission" date="2014-12" db="EMBL/GenBank/DDBJ databases">
        <title>Formation of a single polar flagellum by lateral and polar bacterial flagellar gene sets.</title>
        <authorList>
            <person name="Maruyama Y."/>
            <person name="Kobayashi M."/>
            <person name="Murata K."/>
            <person name="Hashimoto W."/>
        </authorList>
    </citation>
    <scope>NUCLEOTIDE SEQUENCE</scope>
    <source>
        <strain evidence="9">A1</strain>
    </source>
</reference>
<dbReference type="InterPro" id="IPR050903">
    <property type="entry name" value="Bact_Chemotaxis_MeTrfase"/>
</dbReference>